<keyword evidence="1" id="KW-0812">Transmembrane</keyword>
<evidence type="ECO:0000313" key="2">
    <source>
        <dbReference type="EMBL" id="WIW95284.1"/>
    </source>
</evidence>
<reference evidence="2 3" key="1">
    <citation type="submission" date="2023-06" db="EMBL/GenBank/DDBJ databases">
        <title>Altererythrobacter rubellus NBRC 112769 genome.</title>
        <authorList>
            <person name="Zhang K."/>
        </authorList>
    </citation>
    <scope>NUCLEOTIDE SEQUENCE [LARGE SCALE GENOMIC DNA]</scope>
    <source>
        <strain evidence="2 3">NBRC 112769</strain>
    </source>
</reference>
<evidence type="ECO:0000256" key="1">
    <source>
        <dbReference type="SAM" id="Phobius"/>
    </source>
</evidence>
<dbReference type="KEGG" id="arue:QQX03_10055"/>
<dbReference type="EMBL" id="CP127221">
    <property type="protein sequence ID" value="WIW95284.1"/>
    <property type="molecule type" value="Genomic_DNA"/>
</dbReference>
<organism evidence="2 3">
    <name type="scientific">Altererythrobacter rubellus</name>
    <dbReference type="NCBI Taxonomy" id="2173831"/>
    <lineage>
        <taxon>Bacteria</taxon>
        <taxon>Pseudomonadati</taxon>
        <taxon>Pseudomonadota</taxon>
        <taxon>Alphaproteobacteria</taxon>
        <taxon>Sphingomonadales</taxon>
        <taxon>Erythrobacteraceae</taxon>
        <taxon>Altererythrobacter</taxon>
    </lineage>
</organism>
<dbReference type="Proteomes" id="UP001231445">
    <property type="component" value="Chromosome"/>
</dbReference>
<sequence length="234" mass="25326">MPQLRRIPKAGLVGVVAGVIALAVVFWPGTSDPEPEVPVERHKLALMTSLPIYWPEGSDIASLVDKHSEAPWVRETLERRYEITPLDSLTGNEGEPAPIKQFERLVIAQPRGLSPADNEGLDAWVREGGKLLYVLDPMLTGHYSVALSDSNHPTAVGLIPPVILRWGMTLRFDDFQPLELREADYGKGTLPVQVAGEVILLEEFEGLSDDQSAARGNCTILGDGIAAQCSVGAG</sequence>
<keyword evidence="1" id="KW-1133">Transmembrane helix</keyword>
<name>A0A9Y2B4N5_9SPHN</name>
<protein>
    <submittedName>
        <fullName evidence="2">Uncharacterized protein</fullName>
    </submittedName>
</protein>
<gene>
    <name evidence="2" type="ORF">QQX03_10055</name>
</gene>
<keyword evidence="3" id="KW-1185">Reference proteome</keyword>
<feature type="transmembrane region" description="Helical" evidence="1">
    <location>
        <begin position="12"/>
        <end position="29"/>
    </location>
</feature>
<proteinExistence type="predicted"/>
<dbReference type="RefSeq" id="WP_285975599.1">
    <property type="nucleotide sequence ID" value="NZ_CP127221.1"/>
</dbReference>
<accession>A0A9Y2B4N5</accession>
<dbReference type="AlphaFoldDB" id="A0A9Y2B4N5"/>
<evidence type="ECO:0000313" key="3">
    <source>
        <dbReference type="Proteomes" id="UP001231445"/>
    </source>
</evidence>
<keyword evidence="1" id="KW-0472">Membrane</keyword>